<proteinExistence type="predicted"/>
<evidence type="ECO:0000313" key="2">
    <source>
        <dbReference type="EMBL" id="RAR71355.1"/>
    </source>
</evidence>
<gene>
    <name evidence="2" type="ORF">CLV55_10892</name>
</gene>
<evidence type="ECO:0000313" key="3">
    <source>
        <dbReference type="Proteomes" id="UP000248840"/>
    </source>
</evidence>
<sequence length="918" mass="106118">MSDTTFLQQIAAVVLQDFSEKLTNTSIILPNKRAKVFLQEALKTQTTKTIFSPEILSIEEFIQSIAGIRSIDAIELLFEFYTVYLDLTPNHPESFETFANWAKTLLQDFNEIDRYLLEPHQILRYLENIKEIEHWSVSIEKRTDLIDNYLAFWKKLPLYYESLYQKLVQKGIGYQGLIYREAVANLNFFSETCKEKTVLFAGFNALNQAEERIVQHLLASQQARIYWDIDEVFLNDPFHDAGLFQRRFKSEWGFYKNNPYQWITNHFQQEKNIEVIGTPKSVGQAKIVGKILEDLASQRSDGLKKVAVVLGEETLLLPLLFSLPNSIDAINITMGFSSKNNPVQLLLAKLFKMHTAALARSTTEYVFYYKDILDVASHPLIESKIHAQNMITRIKQNNYTFIIQRKVLEFQENPNDLFLLLFEKWDGTPASILEKIAAILVFIKSSLHTDTNEDRIMGAFIFSVYKAINQLQSYVENYDTFQNIETLSAIYKQIIDLAEVSFEGEPLEGLQIMGVLESRVLDFETVIITSVNEGKFPGGKNSTSFIPYDVKKEKGLPTYKEKDAIFTYHFYHLLHRAKKVYLLYNTDSEGLDAGEKSRFITQLEIEKQPKHTLEFKWYNPEVPEIAHQLMIIPKSQAVLDRLHEMALQGFSPSTLTTYIRNPIQFYFEKILRIKEKEDVEETIAVNTLGTIIHAVLEELYKPLCDKILILEDIQQCLQKVNEEVVRQFKKVYKEGEIHKGRNLLSFEVAKQSVVNFLNLEKEAIMRGDEIQIIALEKQLKRTFSHPNLPFAVELGGNVDRIERRNGRLRIIDYKTGKVEKKAVTLKSWDGFVKDSKNDKMIQLLAYAFLYEPFCDGLEIEAGIISFKNLKSGFLPFSLKENNNSIVISPEILEQFKDALATLFQELFDETIPFEEKIA</sequence>
<dbReference type="InterPro" id="IPR027417">
    <property type="entry name" value="P-loop_NTPase"/>
</dbReference>
<comment type="caution">
    <text evidence="2">The sequence shown here is derived from an EMBL/GenBank/DDBJ whole genome shotgun (WGS) entry which is preliminary data.</text>
</comment>
<protein>
    <submittedName>
        <fullName evidence="2">PD-(D/E)XK nuclease superfamily protein</fullName>
    </submittedName>
</protein>
<dbReference type="RefSeq" id="WP_112113559.1">
    <property type="nucleotide sequence ID" value="NZ_QLSZ01000008.1"/>
</dbReference>
<dbReference type="OrthoDB" id="9762792at2"/>
<dbReference type="EMBL" id="QLSZ01000008">
    <property type="protein sequence ID" value="RAR71355.1"/>
    <property type="molecule type" value="Genomic_DNA"/>
</dbReference>
<dbReference type="Proteomes" id="UP000248840">
    <property type="component" value="Unassembled WGS sequence"/>
</dbReference>
<dbReference type="Gene3D" id="3.90.320.10">
    <property type="match status" value="1"/>
</dbReference>
<dbReference type="InterPro" id="IPR038726">
    <property type="entry name" value="PDDEXK_AddAB-type"/>
</dbReference>
<evidence type="ECO:0000259" key="1">
    <source>
        <dbReference type="Pfam" id="PF12705"/>
    </source>
</evidence>
<accession>A0A328YFB1</accession>
<reference evidence="2 3" key="1">
    <citation type="submission" date="2018-06" db="EMBL/GenBank/DDBJ databases">
        <title>Genomic Encyclopedia of Archaeal and Bacterial Type Strains, Phase II (KMG-II): from individual species to whole genera.</title>
        <authorList>
            <person name="Goeker M."/>
        </authorList>
    </citation>
    <scope>NUCLEOTIDE SEQUENCE [LARGE SCALE GENOMIC DNA]</scope>
    <source>
        <strain evidence="2 3">DSM 25663</strain>
    </source>
</reference>
<name>A0A328YFB1_9FLAO</name>
<dbReference type="SUPFAM" id="SSF52540">
    <property type="entry name" value="P-loop containing nucleoside triphosphate hydrolases"/>
    <property type="match status" value="1"/>
</dbReference>
<dbReference type="InterPro" id="IPR011604">
    <property type="entry name" value="PDDEXK-like_dom_sf"/>
</dbReference>
<dbReference type="AlphaFoldDB" id="A0A328YFB1"/>
<dbReference type="Pfam" id="PF12705">
    <property type="entry name" value="PDDEXK_1"/>
    <property type="match status" value="1"/>
</dbReference>
<keyword evidence="3" id="KW-1185">Reference proteome</keyword>
<feature type="domain" description="PD-(D/E)XK endonuclease-like" evidence="1">
    <location>
        <begin position="650"/>
        <end position="914"/>
    </location>
</feature>
<organism evidence="2 3">
    <name type="scientific">Flavobacterium aciduliphilum</name>
    <dbReference type="NCBI Taxonomy" id="1101402"/>
    <lineage>
        <taxon>Bacteria</taxon>
        <taxon>Pseudomonadati</taxon>
        <taxon>Bacteroidota</taxon>
        <taxon>Flavobacteriia</taxon>
        <taxon>Flavobacteriales</taxon>
        <taxon>Flavobacteriaceae</taxon>
        <taxon>Flavobacterium</taxon>
    </lineage>
</organism>